<gene>
    <name evidence="1" type="ORF">KV394_09285</name>
</gene>
<evidence type="ECO:0008006" key="3">
    <source>
        <dbReference type="Google" id="ProtNLM"/>
    </source>
</evidence>
<accession>A0ABY4IFD1</accession>
<reference evidence="1 2" key="1">
    <citation type="submission" date="2021-06" db="EMBL/GenBank/DDBJ databases">
        <title>Genome-based taxonomic framework of Microbacterium strains isolated from marine environment, the description of four new species and reclassification of four preexisting species.</title>
        <authorList>
            <person name="Lee S.D."/>
            <person name="Kim S.-M."/>
            <person name="Byeon Y.-S."/>
            <person name="Yang H.L."/>
            <person name="Kim I.S."/>
        </authorList>
    </citation>
    <scope>NUCLEOTIDE SEQUENCE [LARGE SCALE GENOMIC DNA]</scope>
    <source>
        <strain evidence="1 2">SSW1-51</strain>
    </source>
</reference>
<evidence type="ECO:0000313" key="1">
    <source>
        <dbReference type="EMBL" id="UPL11294.1"/>
    </source>
</evidence>
<dbReference type="RefSeq" id="WP_247638420.1">
    <property type="nucleotide sequence ID" value="NZ_CP078076.1"/>
</dbReference>
<protein>
    <recommendedName>
        <fullName evidence="3">Glycosyltransferase family 1 protein</fullName>
    </recommendedName>
</protein>
<dbReference type="EMBL" id="CP078076">
    <property type="protein sequence ID" value="UPL11294.1"/>
    <property type="molecule type" value="Genomic_DNA"/>
</dbReference>
<sequence length="276" mass="30054">MPFAMDPHHASFAFEVAAGFYGDRRLGVVFHGSEARGPALAKELDEASYFFDADPEWVRTTEERTARNRREVADLGVPVFVTTPDLLAHVPGSTLLPISVDAESWRGSFPAMQSTTPRVLHRGSGGGNAKGSAYILPVLEDLARAGRIELVRPAVVRRSDMAALIRSADIVVDQLQTGTYGVTGIEALAAGRVVVANISAHRETARDRPPMIDADPQTFRVAMEDILDDPDSAIRVAQRGPEYVRRWHDGREAARVLSAFVHGGEQSFGGEPRTTR</sequence>
<proteinExistence type="predicted"/>
<name>A0ABY4IFD1_9MICO</name>
<dbReference type="Proteomes" id="UP000831467">
    <property type="component" value="Chromosome"/>
</dbReference>
<organism evidence="1 2">
    <name type="scientific">Microbacterium sufflavum</name>
    <dbReference type="NCBI Taxonomy" id="2851649"/>
    <lineage>
        <taxon>Bacteria</taxon>
        <taxon>Bacillati</taxon>
        <taxon>Actinomycetota</taxon>
        <taxon>Actinomycetes</taxon>
        <taxon>Micrococcales</taxon>
        <taxon>Microbacteriaceae</taxon>
        <taxon>Microbacterium</taxon>
    </lineage>
</organism>
<dbReference type="Gene3D" id="3.40.50.2000">
    <property type="entry name" value="Glycogen Phosphorylase B"/>
    <property type="match status" value="1"/>
</dbReference>
<keyword evidence="2" id="KW-1185">Reference proteome</keyword>
<dbReference type="SUPFAM" id="SSF53756">
    <property type="entry name" value="UDP-Glycosyltransferase/glycogen phosphorylase"/>
    <property type="match status" value="1"/>
</dbReference>
<evidence type="ECO:0000313" key="2">
    <source>
        <dbReference type="Proteomes" id="UP000831467"/>
    </source>
</evidence>